<dbReference type="EMBL" id="JAAIKT010000037">
    <property type="protein sequence ID" value="NEW73909.1"/>
    <property type="molecule type" value="Genomic_DNA"/>
</dbReference>
<dbReference type="AlphaFoldDB" id="A0A6G4AMJ5"/>
<gene>
    <name evidence="2" type="ORF">G4H13_26980</name>
</gene>
<dbReference type="Proteomes" id="UP000476310">
    <property type="component" value="Unassembled WGS sequence"/>
</dbReference>
<keyword evidence="3" id="KW-1185">Reference proteome</keyword>
<dbReference type="InterPro" id="IPR036410">
    <property type="entry name" value="HSP_DnaJ_Cys-rich_dom_sf"/>
</dbReference>
<organism evidence="2 3">
    <name type="scientific">Streptomyces rhizosphaericus</name>
    <dbReference type="NCBI Taxonomy" id="114699"/>
    <lineage>
        <taxon>Bacteria</taxon>
        <taxon>Bacillati</taxon>
        <taxon>Actinomycetota</taxon>
        <taxon>Actinomycetes</taxon>
        <taxon>Kitasatosporales</taxon>
        <taxon>Streptomycetaceae</taxon>
        <taxon>Streptomyces</taxon>
        <taxon>Streptomyces violaceusniger group</taxon>
    </lineage>
</organism>
<feature type="compositionally biased region" description="Basic residues" evidence="1">
    <location>
        <begin position="1"/>
        <end position="13"/>
    </location>
</feature>
<evidence type="ECO:0000313" key="3">
    <source>
        <dbReference type="Proteomes" id="UP000476310"/>
    </source>
</evidence>
<sequence>MAARKTTTRRTTKKITTPAKCPTCNGSGETTTEVRVGRGRRKTGHHQTGLCPDCFGSGLAST</sequence>
<feature type="region of interest" description="Disordered" evidence="1">
    <location>
        <begin position="1"/>
        <end position="47"/>
    </location>
</feature>
<name>A0A6G4AMJ5_9ACTN</name>
<protein>
    <recommendedName>
        <fullName evidence="4">Molecular chaperone DnaJ</fullName>
    </recommendedName>
</protein>
<evidence type="ECO:0000313" key="2">
    <source>
        <dbReference type="EMBL" id="NEW73909.1"/>
    </source>
</evidence>
<evidence type="ECO:0000256" key="1">
    <source>
        <dbReference type="SAM" id="MobiDB-lite"/>
    </source>
</evidence>
<dbReference type="RefSeq" id="WP_164431249.1">
    <property type="nucleotide sequence ID" value="NZ_JAAIKT010000037.1"/>
</dbReference>
<comment type="caution">
    <text evidence="2">The sequence shown here is derived from an EMBL/GenBank/DDBJ whole genome shotgun (WGS) entry which is preliminary data.</text>
</comment>
<proteinExistence type="predicted"/>
<accession>A0A6G4AMJ5</accession>
<dbReference type="SUPFAM" id="SSF57938">
    <property type="entry name" value="DnaJ/Hsp40 cysteine-rich domain"/>
    <property type="match status" value="1"/>
</dbReference>
<reference evidence="2" key="1">
    <citation type="submission" date="2020-02" db="EMBL/GenBank/DDBJ databases">
        <title>A new Streptomyces sp. for controlling soil-borne diseases.</title>
        <authorList>
            <person name="Li X."/>
            <person name="Tian Y."/>
            <person name="Gao K."/>
        </authorList>
    </citation>
    <scope>NUCLEOTIDE SEQUENCE [LARGE SCALE GENOMIC DNA]</scope>
    <source>
        <strain evidence="2">0250</strain>
    </source>
</reference>
<evidence type="ECO:0008006" key="4">
    <source>
        <dbReference type="Google" id="ProtNLM"/>
    </source>
</evidence>